<evidence type="ECO:0000256" key="1">
    <source>
        <dbReference type="ARBA" id="ARBA00023125"/>
    </source>
</evidence>
<dbReference type="SUPFAM" id="SSF56349">
    <property type="entry name" value="DNA breaking-rejoining enzymes"/>
    <property type="match status" value="1"/>
</dbReference>
<dbReference type="InterPro" id="IPR011010">
    <property type="entry name" value="DNA_brk_join_enz"/>
</dbReference>
<dbReference type="Gene3D" id="1.10.150.130">
    <property type="match status" value="1"/>
</dbReference>
<organism evidence="2 3">
    <name type="scientific">Microbulbifer spongiae</name>
    <dbReference type="NCBI Taxonomy" id="2944933"/>
    <lineage>
        <taxon>Bacteria</taxon>
        <taxon>Pseudomonadati</taxon>
        <taxon>Pseudomonadota</taxon>
        <taxon>Gammaproteobacteria</taxon>
        <taxon>Cellvibrionales</taxon>
        <taxon>Microbulbiferaceae</taxon>
        <taxon>Microbulbifer</taxon>
    </lineage>
</organism>
<gene>
    <name evidence="2" type="ORF">M8T91_06620</name>
</gene>
<keyword evidence="3" id="KW-1185">Reference proteome</keyword>
<keyword evidence="1" id="KW-0238">DNA-binding</keyword>
<sequence>MNGVTLKKRGRKRKYDSTIPAHIDQTKIPDSIYWHNTSRIWRLKTTKENGKIQLRRVAGQDATNADLLRIAADAMKVTPKDFDWLLLQFKESPEYIRLKPRSKSQFDGAMSALANTLAVNGKRVGNRPLRWWTAGKAQAHIDEIAKTRGPSASRVTLSWLKRCWNWGASLDYCTSDVVAVLRKPLERAQELRKEGVSRSIDKNTHNHFLSFVWNAGQLPTRSQGSTPIYVWLALEIAYLCKCRTIEVTFEDRGNDRRRYLTQARELEEGLRIVRAKGSRTNIVKWTPRLRQAIDIAKQFRSERYKSLNIPTPIDPEDCPLIVNDSG</sequence>
<protein>
    <recommendedName>
        <fullName evidence="4">Integrase</fullName>
    </recommendedName>
</protein>
<dbReference type="EMBL" id="CP098023">
    <property type="protein sequence ID" value="WKD51091.1"/>
    <property type="molecule type" value="Genomic_DNA"/>
</dbReference>
<name>A0ABY9EGA4_9GAMM</name>
<reference evidence="2 3" key="1">
    <citation type="submission" date="2022-05" db="EMBL/GenBank/DDBJ databases">
        <title>Microbulbifer sp. nov., isolated from sponge.</title>
        <authorList>
            <person name="Gao L."/>
        </authorList>
    </citation>
    <scope>NUCLEOTIDE SEQUENCE [LARGE SCALE GENOMIC DNA]</scope>
    <source>
        <strain evidence="2 3">MI-G</strain>
    </source>
</reference>
<dbReference type="RefSeq" id="WP_301418028.1">
    <property type="nucleotide sequence ID" value="NZ_CP098023.1"/>
</dbReference>
<dbReference type="Proteomes" id="UP001321520">
    <property type="component" value="Chromosome"/>
</dbReference>
<accession>A0ABY9EGA4</accession>
<proteinExistence type="predicted"/>
<evidence type="ECO:0000313" key="3">
    <source>
        <dbReference type="Proteomes" id="UP001321520"/>
    </source>
</evidence>
<evidence type="ECO:0008006" key="4">
    <source>
        <dbReference type="Google" id="ProtNLM"/>
    </source>
</evidence>
<evidence type="ECO:0000313" key="2">
    <source>
        <dbReference type="EMBL" id="WKD51091.1"/>
    </source>
</evidence>
<dbReference type="InterPro" id="IPR010998">
    <property type="entry name" value="Integrase_recombinase_N"/>
</dbReference>